<feature type="region of interest" description="Disordered" evidence="1">
    <location>
        <begin position="19"/>
        <end position="39"/>
    </location>
</feature>
<dbReference type="AlphaFoldDB" id="V5WG03"/>
<gene>
    <name evidence="2" type="ORF">L21SP2_0657</name>
</gene>
<protein>
    <submittedName>
        <fullName evidence="2">Uncharacterized protein</fullName>
    </submittedName>
</protein>
<reference evidence="2 3" key="1">
    <citation type="journal article" date="2015" name="Stand. Genomic Sci.">
        <title>Complete genome sequence and description of Salinispira pacifica gen. nov., sp. nov., a novel spirochaete isolated form a hypersaline microbial mat.</title>
        <authorList>
            <person name="Ben Hania W."/>
            <person name="Joseph M."/>
            <person name="Schumann P."/>
            <person name="Bunk B."/>
            <person name="Fiebig A."/>
            <person name="Sproer C."/>
            <person name="Klenk H.P."/>
            <person name="Fardeau M.L."/>
            <person name="Spring S."/>
        </authorList>
    </citation>
    <scope>NUCLEOTIDE SEQUENCE [LARGE SCALE GENOMIC DNA]</scope>
    <source>
        <strain evidence="2 3">L21-RPul-D2</strain>
    </source>
</reference>
<dbReference type="KEGG" id="slr:L21SP2_0657"/>
<dbReference type="EMBL" id="CP006939">
    <property type="protein sequence ID" value="AHC14086.1"/>
    <property type="molecule type" value="Genomic_DNA"/>
</dbReference>
<proteinExistence type="predicted"/>
<sequence>MGHFLETCAGEIKDLTTELSSDPSHRTTKSDVFPPAIFS</sequence>
<organism evidence="2 3">
    <name type="scientific">Salinispira pacifica</name>
    <dbReference type="NCBI Taxonomy" id="1307761"/>
    <lineage>
        <taxon>Bacteria</taxon>
        <taxon>Pseudomonadati</taxon>
        <taxon>Spirochaetota</taxon>
        <taxon>Spirochaetia</taxon>
        <taxon>Spirochaetales</taxon>
        <taxon>Spirochaetaceae</taxon>
        <taxon>Salinispira</taxon>
    </lineage>
</organism>
<dbReference type="HOGENOM" id="CLU_3316700_0_0_12"/>
<evidence type="ECO:0000256" key="1">
    <source>
        <dbReference type="SAM" id="MobiDB-lite"/>
    </source>
</evidence>
<evidence type="ECO:0000313" key="3">
    <source>
        <dbReference type="Proteomes" id="UP000018680"/>
    </source>
</evidence>
<dbReference type="STRING" id="1307761.L21SP2_0657"/>
<name>V5WG03_9SPIO</name>
<dbReference type="Proteomes" id="UP000018680">
    <property type="component" value="Chromosome"/>
</dbReference>
<accession>V5WG03</accession>
<keyword evidence="3" id="KW-1185">Reference proteome</keyword>
<evidence type="ECO:0000313" key="2">
    <source>
        <dbReference type="EMBL" id="AHC14086.1"/>
    </source>
</evidence>